<dbReference type="PANTHER" id="PTHR10366">
    <property type="entry name" value="NAD DEPENDENT EPIMERASE/DEHYDRATASE"/>
    <property type="match status" value="1"/>
</dbReference>
<dbReference type="InterPro" id="IPR050425">
    <property type="entry name" value="NAD(P)_dehydrat-like"/>
</dbReference>
<accession>A0A8H6MXF6</accession>
<dbReference type="AlphaFoldDB" id="A0A8H6MXF6"/>
<evidence type="ECO:0000313" key="5">
    <source>
        <dbReference type="Proteomes" id="UP000652219"/>
    </source>
</evidence>
<proteinExistence type="inferred from homology"/>
<gene>
    <name evidence="4" type="ORF">CSOJ01_05116</name>
</gene>
<dbReference type="InterPro" id="IPR001509">
    <property type="entry name" value="Epimerase_deHydtase"/>
</dbReference>
<dbReference type="PANTHER" id="PTHR10366:SF562">
    <property type="entry name" value="ALDEHYDE REDUCTASE II (AFU_ORTHOLOGUE AFUA_1G11360)"/>
    <property type="match status" value="1"/>
</dbReference>
<evidence type="ECO:0000256" key="1">
    <source>
        <dbReference type="ARBA" id="ARBA00023002"/>
    </source>
</evidence>
<comment type="caution">
    <text evidence="4">The sequence shown here is derived from an EMBL/GenBank/DDBJ whole genome shotgun (WGS) entry which is preliminary data.</text>
</comment>
<evidence type="ECO:0000313" key="4">
    <source>
        <dbReference type="EMBL" id="KAF6812567.1"/>
    </source>
</evidence>
<dbReference type="InterPro" id="IPR036291">
    <property type="entry name" value="NAD(P)-bd_dom_sf"/>
</dbReference>
<reference evidence="4 5" key="1">
    <citation type="journal article" date="2020" name="Phytopathology">
        <title>Genome Sequence Resources of Colletotrichum truncatum, C. plurivorum, C. musicola, and C. sojae: Four Species Pathogenic to Soybean (Glycine max).</title>
        <authorList>
            <person name="Rogerio F."/>
            <person name="Boufleur T.R."/>
            <person name="Ciampi-Guillardi M."/>
            <person name="Sukno S.A."/>
            <person name="Thon M.R."/>
            <person name="Massola Junior N.S."/>
            <person name="Baroncelli R."/>
        </authorList>
    </citation>
    <scope>NUCLEOTIDE SEQUENCE [LARGE SCALE GENOMIC DNA]</scope>
    <source>
        <strain evidence="4 5">LFN0009</strain>
    </source>
</reference>
<name>A0A8H6MXF6_9PEZI</name>
<comment type="similarity">
    <text evidence="2">Belongs to the NAD(P)-dependent epimerase/dehydratase family. Dihydroflavonol-4-reductase subfamily.</text>
</comment>
<sequence>MSPQLQIESPVLSRDSTIVVSGANGFIASHIADQLLAQGYVVRGTVRDPSKVSWLADHFSETYGPGRFALHAVPDVTGDGAFDQVLQGADGVIHTIAITNMDPNPDNVVPPNIAATLSIARSAAAAPSVKRFVYTSSSGAAAMPRPGVPYEVTPDTYNEDAVAIAYSGKGPGGMAGGYIAYSAAKTKAEQALWKWYADEQPAFVLNSIVPNAALGRVLLPQHQGFPTAVGVLKGLWQGHVSPEFVAMFPPQWFCDVGDIARIHVGALLLPDVKSERLIAYAGRFNINDILAVFRDVQPERTFPADLPDLETDQGKIANERATDLMKRLRGGEGWTSLKDSIAPLAKQYAAAEQGSK</sequence>
<dbReference type="SUPFAM" id="SSF51735">
    <property type="entry name" value="NAD(P)-binding Rossmann-fold domains"/>
    <property type="match status" value="1"/>
</dbReference>
<organism evidence="4 5">
    <name type="scientific">Colletotrichum sojae</name>
    <dbReference type="NCBI Taxonomy" id="2175907"/>
    <lineage>
        <taxon>Eukaryota</taxon>
        <taxon>Fungi</taxon>
        <taxon>Dikarya</taxon>
        <taxon>Ascomycota</taxon>
        <taxon>Pezizomycotina</taxon>
        <taxon>Sordariomycetes</taxon>
        <taxon>Hypocreomycetidae</taxon>
        <taxon>Glomerellales</taxon>
        <taxon>Glomerellaceae</taxon>
        <taxon>Colletotrichum</taxon>
        <taxon>Colletotrichum orchidearum species complex</taxon>
    </lineage>
</organism>
<evidence type="ECO:0000256" key="2">
    <source>
        <dbReference type="ARBA" id="ARBA00023445"/>
    </source>
</evidence>
<protein>
    <submittedName>
        <fullName evidence="4">Aldehyde reductase ii</fullName>
    </submittedName>
</protein>
<dbReference type="Gene3D" id="3.40.50.720">
    <property type="entry name" value="NAD(P)-binding Rossmann-like Domain"/>
    <property type="match status" value="1"/>
</dbReference>
<dbReference type="Pfam" id="PF01370">
    <property type="entry name" value="Epimerase"/>
    <property type="match status" value="1"/>
</dbReference>
<keyword evidence="5" id="KW-1185">Reference proteome</keyword>
<evidence type="ECO:0000259" key="3">
    <source>
        <dbReference type="Pfam" id="PF01370"/>
    </source>
</evidence>
<dbReference type="EMBL" id="WIGN01000062">
    <property type="protein sequence ID" value="KAF6812567.1"/>
    <property type="molecule type" value="Genomic_DNA"/>
</dbReference>
<dbReference type="GO" id="GO:0016616">
    <property type="term" value="F:oxidoreductase activity, acting on the CH-OH group of donors, NAD or NADP as acceptor"/>
    <property type="evidence" value="ECO:0007669"/>
    <property type="project" value="TreeGrafter"/>
</dbReference>
<dbReference type="Proteomes" id="UP000652219">
    <property type="component" value="Unassembled WGS sequence"/>
</dbReference>
<feature type="domain" description="NAD-dependent epimerase/dehydratase" evidence="3">
    <location>
        <begin position="18"/>
        <end position="150"/>
    </location>
</feature>
<keyword evidence="1" id="KW-0560">Oxidoreductase</keyword>